<protein>
    <recommendedName>
        <fullName evidence="3">RNA polymerase sigma factor 70 region 1.1 domain-containing protein</fullName>
    </recommendedName>
</protein>
<sequence length="146" mass="15118">MASHDAAVQRLIEQGRRTGRLTTDDLSRALPIQSMDPAEIAAVVDRLDAAGIDVDVDERLTGGRPRPQRGAAGSPAPTLPPTIPPVAAPAVSEPGVRPSREGWVGTHGDAPAHGSRRAPSWEADGVNIMPVVAFGISALVLMIALG</sequence>
<dbReference type="InterPro" id="IPR007127">
    <property type="entry name" value="RNA_pol_sigma_70_r1_1"/>
</dbReference>
<organism evidence="4 5">
    <name type="scientific">Azospirillum oleiclasticum</name>
    <dbReference type="NCBI Taxonomy" id="2735135"/>
    <lineage>
        <taxon>Bacteria</taxon>
        <taxon>Pseudomonadati</taxon>
        <taxon>Pseudomonadota</taxon>
        <taxon>Alphaproteobacteria</taxon>
        <taxon>Rhodospirillales</taxon>
        <taxon>Azospirillaceae</taxon>
        <taxon>Azospirillum</taxon>
    </lineage>
</organism>
<feature type="region of interest" description="Disordered" evidence="1">
    <location>
        <begin position="57"/>
        <end position="118"/>
    </location>
</feature>
<reference evidence="4 5" key="1">
    <citation type="submission" date="2020-05" db="EMBL/GenBank/DDBJ databases">
        <title>Azospirillum oleiclasticum sp. nov, a nitrogen-fixing and heavy crude oil-emulsifying bacterium isolated from the crude oil of Yumen Oilfield.</title>
        <authorList>
            <person name="Wu D."/>
            <person name="Cai M."/>
            <person name="Zhang X."/>
        </authorList>
    </citation>
    <scope>NUCLEOTIDE SEQUENCE [LARGE SCALE GENOMIC DNA]</scope>
    <source>
        <strain evidence="4 5">ROY-1-1-2</strain>
    </source>
</reference>
<evidence type="ECO:0000256" key="1">
    <source>
        <dbReference type="SAM" id="MobiDB-lite"/>
    </source>
</evidence>
<feature type="domain" description="RNA polymerase sigma factor 70 region 1.1" evidence="3">
    <location>
        <begin position="4"/>
        <end position="54"/>
    </location>
</feature>
<feature type="compositionally biased region" description="Pro residues" evidence="1">
    <location>
        <begin position="77"/>
        <end position="87"/>
    </location>
</feature>
<name>A0ABX2TH65_9PROT</name>
<evidence type="ECO:0000256" key="2">
    <source>
        <dbReference type="SAM" id="Phobius"/>
    </source>
</evidence>
<dbReference type="RefSeq" id="WP_180285368.1">
    <property type="nucleotide sequence ID" value="NZ_JABFDB010000028.1"/>
</dbReference>
<gene>
    <name evidence="4" type="ORF">HND93_28185</name>
</gene>
<keyword evidence="2" id="KW-0812">Transmembrane</keyword>
<evidence type="ECO:0000313" key="4">
    <source>
        <dbReference type="EMBL" id="NYZ23596.1"/>
    </source>
</evidence>
<proteinExistence type="predicted"/>
<comment type="caution">
    <text evidence="4">The sequence shown here is derived from an EMBL/GenBank/DDBJ whole genome shotgun (WGS) entry which is preliminary data.</text>
</comment>
<feature type="transmembrane region" description="Helical" evidence="2">
    <location>
        <begin position="126"/>
        <end position="145"/>
    </location>
</feature>
<accession>A0ABX2TH65</accession>
<dbReference type="EMBL" id="JABFDB010000028">
    <property type="protein sequence ID" value="NYZ23596.1"/>
    <property type="molecule type" value="Genomic_DNA"/>
</dbReference>
<evidence type="ECO:0000313" key="5">
    <source>
        <dbReference type="Proteomes" id="UP000584642"/>
    </source>
</evidence>
<dbReference type="Proteomes" id="UP000584642">
    <property type="component" value="Unassembled WGS sequence"/>
</dbReference>
<keyword evidence="2" id="KW-1133">Transmembrane helix</keyword>
<dbReference type="Gene3D" id="1.10.220.120">
    <property type="entry name" value="Sigma-70 factor, region 1.1"/>
    <property type="match status" value="1"/>
</dbReference>
<keyword evidence="5" id="KW-1185">Reference proteome</keyword>
<evidence type="ECO:0000259" key="3">
    <source>
        <dbReference type="Pfam" id="PF03979"/>
    </source>
</evidence>
<feature type="compositionally biased region" description="Low complexity" evidence="1">
    <location>
        <begin position="62"/>
        <end position="76"/>
    </location>
</feature>
<dbReference type="InterPro" id="IPR042189">
    <property type="entry name" value="RNA_pol_sigma_70_r1_1_sf"/>
</dbReference>
<dbReference type="Pfam" id="PF03979">
    <property type="entry name" value="Sigma70_r1_1"/>
    <property type="match status" value="1"/>
</dbReference>
<keyword evidence="2" id="KW-0472">Membrane</keyword>